<dbReference type="CDD" id="cd07043">
    <property type="entry name" value="STAS_anti-anti-sigma_factors"/>
    <property type="match status" value="2"/>
</dbReference>
<protein>
    <recommendedName>
        <fullName evidence="1">STAS domain-containing protein</fullName>
    </recommendedName>
</protein>
<dbReference type="PANTHER" id="PTHR33495:SF2">
    <property type="entry name" value="ANTI-SIGMA FACTOR ANTAGONIST TM_1081-RELATED"/>
    <property type="match status" value="1"/>
</dbReference>
<gene>
    <name evidence="2" type="ORF">A2519_16780</name>
</gene>
<dbReference type="SUPFAM" id="SSF52091">
    <property type="entry name" value="SpoIIaa-like"/>
    <property type="match status" value="2"/>
</dbReference>
<dbReference type="PANTHER" id="PTHR33495">
    <property type="entry name" value="ANTI-SIGMA FACTOR ANTAGONIST TM_1081-RELATED-RELATED"/>
    <property type="match status" value="1"/>
</dbReference>
<dbReference type="Gene3D" id="3.30.750.24">
    <property type="entry name" value="STAS domain"/>
    <property type="match status" value="2"/>
</dbReference>
<proteinExistence type="predicted"/>
<organism evidence="2 3">
    <name type="scientific">Candidatus Raymondbacteria bacterium RIFOXYD12_FULL_49_13</name>
    <dbReference type="NCBI Taxonomy" id="1817890"/>
    <lineage>
        <taxon>Bacteria</taxon>
        <taxon>Raymondiibacteriota</taxon>
    </lineage>
</organism>
<reference evidence="2 3" key="1">
    <citation type="journal article" date="2016" name="Nat. Commun.">
        <title>Thousands of microbial genomes shed light on interconnected biogeochemical processes in an aquifer system.</title>
        <authorList>
            <person name="Anantharaman K."/>
            <person name="Brown C.T."/>
            <person name="Hug L.A."/>
            <person name="Sharon I."/>
            <person name="Castelle C.J."/>
            <person name="Probst A.J."/>
            <person name="Thomas B.C."/>
            <person name="Singh A."/>
            <person name="Wilkins M.J."/>
            <person name="Karaoz U."/>
            <person name="Brodie E.L."/>
            <person name="Williams K.H."/>
            <person name="Hubbard S.S."/>
            <person name="Banfield J.F."/>
        </authorList>
    </citation>
    <scope>NUCLEOTIDE SEQUENCE [LARGE SCALE GENOMIC DNA]</scope>
</reference>
<dbReference type="GO" id="GO:0043856">
    <property type="term" value="F:anti-sigma factor antagonist activity"/>
    <property type="evidence" value="ECO:0007669"/>
    <property type="project" value="TreeGrafter"/>
</dbReference>
<evidence type="ECO:0000259" key="1">
    <source>
        <dbReference type="PROSITE" id="PS50801"/>
    </source>
</evidence>
<feature type="domain" description="STAS" evidence="1">
    <location>
        <begin position="1"/>
        <end position="234"/>
    </location>
</feature>
<comment type="caution">
    <text evidence="2">The sequence shown here is derived from an EMBL/GenBank/DDBJ whole genome shotgun (WGS) entry which is preliminary data.</text>
</comment>
<dbReference type="PROSITE" id="PS50801">
    <property type="entry name" value="STAS"/>
    <property type="match status" value="1"/>
</dbReference>
<dbReference type="AlphaFoldDB" id="A0A1F7FLJ6"/>
<accession>A0A1F7FLJ6</accession>
<evidence type="ECO:0000313" key="3">
    <source>
        <dbReference type="Proteomes" id="UP000179243"/>
    </source>
</evidence>
<dbReference type="EMBL" id="MFYX01000005">
    <property type="protein sequence ID" value="OGK07513.1"/>
    <property type="molecule type" value="Genomic_DNA"/>
</dbReference>
<sequence>MEEYSITRIDRDVSSENFTEFRNTLRTAIEKTNGHVVLDFTSVNLVYSFGISLMIKAMRMLNEKGRNLYVIINSPTLNDVFVVNNLNKLFHIFPDIEAFEFEFYRQHADGHSEAETELFESISLTINVQPVSRTQLVLELNGIMASERDYKLFRDTCDQNKDTYQKVLVDCKELSYVDSPGISALVDVNKLFRQAGGQLYLCSLSQFLLEILETAHVNEFIPIFQNRVEALNKW</sequence>
<dbReference type="InterPro" id="IPR036513">
    <property type="entry name" value="STAS_dom_sf"/>
</dbReference>
<evidence type="ECO:0000313" key="2">
    <source>
        <dbReference type="EMBL" id="OGK07513.1"/>
    </source>
</evidence>
<dbReference type="Proteomes" id="UP000179243">
    <property type="component" value="Unassembled WGS sequence"/>
</dbReference>
<dbReference type="Pfam" id="PF01740">
    <property type="entry name" value="STAS"/>
    <property type="match status" value="2"/>
</dbReference>
<name>A0A1F7FLJ6_UNCRA</name>
<dbReference type="InterPro" id="IPR002645">
    <property type="entry name" value="STAS_dom"/>
</dbReference>